<organism evidence="3 4">
    <name type="scientific">Hyalangium rubrum</name>
    <dbReference type="NCBI Taxonomy" id="3103134"/>
    <lineage>
        <taxon>Bacteria</taxon>
        <taxon>Pseudomonadati</taxon>
        <taxon>Myxococcota</taxon>
        <taxon>Myxococcia</taxon>
        <taxon>Myxococcales</taxon>
        <taxon>Cystobacterineae</taxon>
        <taxon>Archangiaceae</taxon>
        <taxon>Hyalangium</taxon>
    </lineage>
</organism>
<protein>
    <submittedName>
        <fullName evidence="3">M28 family peptidase</fullName>
    </submittedName>
</protein>
<evidence type="ECO:0000256" key="1">
    <source>
        <dbReference type="SAM" id="MobiDB-lite"/>
    </source>
</evidence>
<dbReference type="EMBL" id="JAXIVS010000013">
    <property type="protein sequence ID" value="MDY7231005.1"/>
    <property type="molecule type" value="Genomic_DNA"/>
</dbReference>
<comment type="caution">
    <text evidence="3">The sequence shown here is derived from an EMBL/GenBank/DDBJ whole genome shotgun (WGS) entry which is preliminary data.</text>
</comment>
<dbReference type="InterPro" id="IPR007484">
    <property type="entry name" value="Peptidase_M28"/>
</dbReference>
<feature type="compositionally biased region" description="Basic and acidic residues" evidence="1">
    <location>
        <begin position="1"/>
        <end position="11"/>
    </location>
</feature>
<name>A0ABU5HC26_9BACT</name>
<dbReference type="SUPFAM" id="SSF53187">
    <property type="entry name" value="Zn-dependent exopeptidases"/>
    <property type="match status" value="1"/>
</dbReference>
<dbReference type="PANTHER" id="PTHR12147">
    <property type="entry name" value="METALLOPEPTIDASE M28 FAMILY MEMBER"/>
    <property type="match status" value="1"/>
</dbReference>
<evidence type="ECO:0000313" key="4">
    <source>
        <dbReference type="Proteomes" id="UP001291309"/>
    </source>
</evidence>
<dbReference type="Pfam" id="PF04389">
    <property type="entry name" value="Peptidase_M28"/>
    <property type="match status" value="1"/>
</dbReference>
<reference evidence="3 4" key="1">
    <citation type="submission" date="2023-12" db="EMBL/GenBank/DDBJ databases">
        <title>the genome sequence of Hyalangium sp. s54d21.</title>
        <authorList>
            <person name="Zhang X."/>
        </authorList>
    </citation>
    <scope>NUCLEOTIDE SEQUENCE [LARGE SCALE GENOMIC DNA]</scope>
    <source>
        <strain evidence="4">s54d21</strain>
    </source>
</reference>
<evidence type="ECO:0000313" key="3">
    <source>
        <dbReference type="EMBL" id="MDY7231005.1"/>
    </source>
</evidence>
<proteinExistence type="predicted"/>
<feature type="region of interest" description="Disordered" evidence="1">
    <location>
        <begin position="1"/>
        <end position="50"/>
    </location>
</feature>
<dbReference type="InterPro" id="IPR045175">
    <property type="entry name" value="M28_fam"/>
</dbReference>
<feature type="domain" description="Peptidase M28" evidence="2">
    <location>
        <begin position="194"/>
        <end position="397"/>
    </location>
</feature>
<dbReference type="PANTHER" id="PTHR12147:SF26">
    <property type="entry name" value="PEPTIDASE M28 DOMAIN-CONTAINING PROTEIN"/>
    <property type="match status" value="1"/>
</dbReference>
<sequence length="422" mass="45727">MRDATVRRMGAEARVSPAASDSFEGAGGARPRVALDGAPQSTPAPVDDADPMKHIAYLSSDELKGRDSPSQELSAASAYVAQYAQKYGLQGPNTLNPSDPYHQSFEVFSFAGPAREAAAGSEHGHGVHKEFGHEVFQEGFYLDENMPPETRALLSSKYAETLKAAGRPLAERSGEPMSVEQLREVAQFDGMTQNTLAMLPGTGPHKDEVIVVMAHLDHIGTGRNGTVYNGADDNASGSAVLMAAIPELVEAQKRGELDRSVLFLWTGAEEKGLVGSQYFVDHPIPGLGLENISGVINMDMVGRWDDQRLSVIDTNSRGKANYFREIVGEANQELADPFDRLNQDINVYRDRQDGAVFSRKGEDVLFLFEGLSNPNGGGELMPDYHGPGDDIDKIIRDNGGNKPRRVKDLMVNVIEKAANRSA</sequence>
<keyword evidence="4" id="KW-1185">Reference proteome</keyword>
<dbReference type="Gene3D" id="3.40.630.10">
    <property type="entry name" value="Zn peptidases"/>
    <property type="match status" value="1"/>
</dbReference>
<accession>A0ABU5HC26</accession>
<gene>
    <name evidence="3" type="ORF">SYV04_31750</name>
</gene>
<evidence type="ECO:0000259" key="2">
    <source>
        <dbReference type="Pfam" id="PF04389"/>
    </source>
</evidence>
<dbReference type="Proteomes" id="UP001291309">
    <property type="component" value="Unassembled WGS sequence"/>
</dbReference>